<protein>
    <recommendedName>
        <fullName evidence="13">Platelet-derived growth factor (PDGF) family profile domain-containing protein</fullName>
    </recommendedName>
</protein>
<evidence type="ECO:0000256" key="5">
    <source>
        <dbReference type="ARBA" id="ARBA00022657"/>
    </source>
</evidence>
<dbReference type="AlphaFoldDB" id="A0A401RPC3"/>
<dbReference type="PANTHER" id="PTHR12025:SF5">
    <property type="entry name" value="VASCULAR ENDOTHELIAL GROWTH FACTOR A, LONG FORM"/>
    <property type="match status" value="1"/>
</dbReference>
<dbReference type="InterPro" id="IPR000072">
    <property type="entry name" value="PDGF/VEGF_dom"/>
</dbReference>
<evidence type="ECO:0000313" key="14">
    <source>
        <dbReference type="EMBL" id="GCC20037.1"/>
    </source>
</evidence>
<keyword evidence="4" id="KW-0964">Secreted</keyword>
<dbReference type="GO" id="GO:0051781">
    <property type="term" value="P:positive regulation of cell division"/>
    <property type="evidence" value="ECO:0007669"/>
    <property type="project" value="UniProtKB-KW"/>
</dbReference>
<dbReference type="GO" id="GO:0005172">
    <property type="term" value="F:vascular endothelial growth factor receptor binding"/>
    <property type="evidence" value="ECO:0007669"/>
    <property type="project" value="TreeGrafter"/>
</dbReference>
<name>A0A401RPC3_CHIPU</name>
<dbReference type="GO" id="GO:0050930">
    <property type="term" value="P:induction of positive chemotaxis"/>
    <property type="evidence" value="ECO:0007669"/>
    <property type="project" value="TreeGrafter"/>
</dbReference>
<keyword evidence="15" id="KW-1185">Reference proteome</keyword>
<evidence type="ECO:0000256" key="11">
    <source>
        <dbReference type="RuleBase" id="RU003818"/>
    </source>
</evidence>
<dbReference type="SMART" id="SM00141">
    <property type="entry name" value="PDGF"/>
    <property type="match status" value="1"/>
</dbReference>
<dbReference type="Gene3D" id="2.10.90.10">
    <property type="entry name" value="Cystine-knot cytokines"/>
    <property type="match status" value="1"/>
</dbReference>
<dbReference type="GO" id="GO:0060754">
    <property type="term" value="P:positive regulation of mast cell chemotaxis"/>
    <property type="evidence" value="ECO:0007669"/>
    <property type="project" value="TreeGrafter"/>
</dbReference>
<dbReference type="InterPro" id="IPR027928">
    <property type="entry name" value="VEGF_C"/>
</dbReference>
<dbReference type="GO" id="GO:0002040">
    <property type="term" value="P:sprouting angiogenesis"/>
    <property type="evidence" value="ECO:0007669"/>
    <property type="project" value="TreeGrafter"/>
</dbReference>
<sequence length="190" mass="22528">MAHIPNERARKSEVIKFMEVWNRSHCQPMEILVDILQEYPEEVEHIFKPSCVLLRRCGGCCSDEGLECVPTEVNNVTMEVMKIKPHYGNHLSQMHFEEHTKCVCRPKKDRHDAAKSKPKRGKRKGQKRRRKKIRARQSRPHCEPCSEKRKHLFIQDPQSCKCSCKFTHLRCKSKRLELNEHSCRCEKPRR</sequence>
<dbReference type="OrthoDB" id="6370328at2759"/>
<keyword evidence="8" id="KW-1015">Disulfide bond</keyword>
<dbReference type="Pfam" id="PF00341">
    <property type="entry name" value="PDGF"/>
    <property type="match status" value="1"/>
</dbReference>
<dbReference type="GO" id="GO:0008201">
    <property type="term" value="F:heparin binding"/>
    <property type="evidence" value="ECO:0007669"/>
    <property type="project" value="InterPro"/>
</dbReference>
<keyword evidence="7 11" id="KW-0339">Growth factor</keyword>
<dbReference type="FunFam" id="2.10.160.10:FF:000001">
    <property type="entry name" value="Vascular endothelial growth factor A"/>
    <property type="match status" value="1"/>
</dbReference>
<dbReference type="GO" id="GO:0048010">
    <property type="term" value="P:vascular endothelial growth factor receptor signaling pathway"/>
    <property type="evidence" value="ECO:0007669"/>
    <property type="project" value="TreeGrafter"/>
</dbReference>
<dbReference type="GO" id="GO:0005615">
    <property type="term" value="C:extracellular space"/>
    <property type="evidence" value="ECO:0007669"/>
    <property type="project" value="TreeGrafter"/>
</dbReference>
<dbReference type="FunFam" id="2.10.90.10:FF:000030">
    <property type="entry name" value="Vascular endothelial growth factor B"/>
    <property type="match status" value="1"/>
</dbReference>
<evidence type="ECO:0000256" key="10">
    <source>
        <dbReference type="ARBA" id="ARBA00023246"/>
    </source>
</evidence>
<evidence type="ECO:0000256" key="12">
    <source>
        <dbReference type="SAM" id="MobiDB-lite"/>
    </source>
</evidence>
<evidence type="ECO:0000313" key="15">
    <source>
        <dbReference type="Proteomes" id="UP000287033"/>
    </source>
</evidence>
<dbReference type="GO" id="GO:0008083">
    <property type="term" value="F:growth factor activity"/>
    <property type="evidence" value="ECO:0007669"/>
    <property type="project" value="UniProtKB-KW"/>
</dbReference>
<dbReference type="InterPro" id="IPR036841">
    <property type="entry name" value="VEGF_C_sf"/>
</dbReference>
<dbReference type="InterPro" id="IPR029034">
    <property type="entry name" value="Cystine-knot_cytokine"/>
</dbReference>
<evidence type="ECO:0000256" key="6">
    <source>
        <dbReference type="ARBA" id="ARBA00022782"/>
    </source>
</evidence>
<dbReference type="GO" id="GO:0001666">
    <property type="term" value="P:response to hypoxia"/>
    <property type="evidence" value="ECO:0007669"/>
    <property type="project" value="TreeGrafter"/>
</dbReference>
<proteinExistence type="inferred from homology"/>
<evidence type="ECO:0000259" key="13">
    <source>
        <dbReference type="PROSITE" id="PS50278"/>
    </source>
</evidence>
<keyword evidence="9" id="KW-0325">Glycoprotein</keyword>
<dbReference type="PROSITE" id="PS00249">
    <property type="entry name" value="PDGF_1"/>
    <property type="match status" value="1"/>
</dbReference>
<feature type="compositionally biased region" description="Basic residues" evidence="12">
    <location>
        <begin position="116"/>
        <end position="139"/>
    </location>
</feature>
<feature type="region of interest" description="Disordered" evidence="12">
    <location>
        <begin position="107"/>
        <end position="141"/>
    </location>
</feature>
<dbReference type="SUPFAM" id="SSF57593">
    <property type="entry name" value="Heparin-binding domain from vascular endothelial growth factor"/>
    <property type="match status" value="1"/>
</dbReference>
<dbReference type="Pfam" id="PF14554">
    <property type="entry name" value="VEGF_C"/>
    <property type="match status" value="1"/>
</dbReference>
<dbReference type="OMA" id="HDLECEC"/>
<keyword evidence="3" id="KW-0217">Developmental protein</keyword>
<comment type="subcellular location">
    <subcellularLocation>
        <location evidence="1">Secreted</location>
    </subcellularLocation>
</comment>
<dbReference type="InterPro" id="IPR050507">
    <property type="entry name" value="PDGF/VEGF_growth_factor"/>
</dbReference>
<dbReference type="SUPFAM" id="SSF57501">
    <property type="entry name" value="Cystine-knot cytokines"/>
    <property type="match status" value="1"/>
</dbReference>
<evidence type="ECO:0000256" key="3">
    <source>
        <dbReference type="ARBA" id="ARBA00022473"/>
    </source>
</evidence>
<evidence type="ECO:0000256" key="9">
    <source>
        <dbReference type="ARBA" id="ARBA00023180"/>
    </source>
</evidence>
<reference evidence="14 15" key="1">
    <citation type="journal article" date="2018" name="Nat. Ecol. Evol.">
        <title>Shark genomes provide insights into elasmobranch evolution and the origin of vertebrates.</title>
        <authorList>
            <person name="Hara Y"/>
            <person name="Yamaguchi K"/>
            <person name="Onimaru K"/>
            <person name="Kadota M"/>
            <person name="Koyanagi M"/>
            <person name="Keeley SD"/>
            <person name="Tatsumi K"/>
            <person name="Tanaka K"/>
            <person name="Motone F"/>
            <person name="Kageyama Y"/>
            <person name="Nozu R"/>
            <person name="Adachi N"/>
            <person name="Nishimura O"/>
            <person name="Nakagawa R"/>
            <person name="Tanegashima C"/>
            <person name="Kiyatake I"/>
            <person name="Matsumoto R"/>
            <person name="Murakumo K"/>
            <person name="Nishida K"/>
            <person name="Terakita A"/>
            <person name="Kuratani S"/>
            <person name="Sato K"/>
            <person name="Hyodo S Kuraku.S."/>
        </authorList>
    </citation>
    <scope>NUCLEOTIDE SEQUENCE [LARGE SCALE GENOMIC DNA]</scope>
</reference>
<dbReference type="GO" id="GO:0045766">
    <property type="term" value="P:positive regulation of angiogenesis"/>
    <property type="evidence" value="ECO:0007669"/>
    <property type="project" value="TreeGrafter"/>
</dbReference>
<dbReference type="InterPro" id="IPR023581">
    <property type="entry name" value="PD_growth_factor_CS"/>
</dbReference>
<dbReference type="GO" id="GO:0001938">
    <property type="term" value="P:positive regulation of endothelial cell proliferation"/>
    <property type="evidence" value="ECO:0007669"/>
    <property type="project" value="TreeGrafter"/>
</dbReference>
<dbReference type="Gene3D" id="2.10.160.10">
    <property type="entry name" value="Vascular endothelial growth factor, heparin-binding domain"/>
    <property type="match status" value="1"/>
</dbReference>
<comment type="similarity">
    <text evidence="2 11">Belongs to the PDGF/VEGF growth factor family.</text>
</comment>
<dbReference type="GO" id="GO:0016020">
    <property type="term" value="C:membrane"/>
    <property type="evidence" value="ECO:0007669"/>
    <property type="project" value="InterPro"/>
</dbReference>
<dbReference type="PANTHER" id="PTHR12025">
    <property type="entry name" value="VASCULAR ENDOTHELIAL GROWTH FACTOR"/>
    <property type="match status" value="1"/>
</dbReference>
<dbReference type="CDD" id="cd00135">
    <property type="entry name" value="PDGF"/>
    <property type="match status" value="1"/>
</dbReference>
<organism evidence="14 15">
    <name type="scientific">Chiloscyllium punctatum</name>
    <name type="common">Brownbanded bambooshark</name>
    <name type="synonym">Hemiscyllium punctatum</name>
    <dbReference type="NCBI Taxonomy" id="137246"/>
    <lineage>
        <taxon>Eukaryota</taxon>
        <taxon>Metazoa</taxon>
        <taxon>Chordata</taxon>
        <taxon>Craniata</taxon>
        <taxon>Vertebrata</taxon>
        <taxon>Chondrichthyes</taxon>
        <taxon>Elasmobranchii</taxon>
        <taxon>Galeomorphii</taxon>
        <taxon>Galeoidea</taxon>
        <taxon>Orectolobiformes</taxon>
        <taxon>Hemiscylliidae</taxon>
        <taxon>Chiloscyllium</taxon>
    </lineage>
</organism>
<dbReference type="PROSITE" id="PS50278">
    <property type="entry name" value="PDGF_2"/>
    <property type="match status" value="1"/>
</dbReference>
<evidence type="ECO:0000256" key="8">
    <source>
        <dbReference type="ARBA" id="ARBA00023157"/>
    </source>
</evidence>
<dbReference type="EMBL" id="BEZZ01001655">
    <property type="protein sequence ID" value="GCC20037.1"/>
    <property type="molecule type" value="Genomic_DNA"/>
</dbReference>
<dbReference type="GO" id="GO:0030154">
    <property type="term" value="P:cell differentiation"/>
    <property type="evidence" value="ECO:0007669"/>
    <property type="project" value="UniProtKB-KW"/>
</dbReference>
<dbReference type="GO" id="GO:0038084">
    <property type="term" value="P:vascular endothelial growth factor signaling pathway"/>
    <property type="evidence" value="ECO:0007669"/>
    <property type="project" value="TreeGrafter"/>
</dbReference>
<evidence type="ECO:0000256" key="4">
    <source>
        <dbReference type="ARBA" id="ARBA00022525"/>
    </source>
</evidence>
<evidence type="ECO:0000256" key="1">
    <source>
        <dbReference type="ARBA" id="ARBA00004613"/>
    </source>
</evidence>
<keyword evidence="5" id="KW-0037">Angiogenesis</keyword>
<dbReference type="Proteomes" id="UP000287033">
    <property type="component" value="Unassembled WGS sequence"/>
</dbReference>
<comment type="caution">
    <text evidence="14">The sequence shown here is derived from an EMBL/GenBank/DDBJ whole genome shotgun (WGS) entry which is preliminary data.</text>
</comment>
<dbReference type="STRING" id="137246.A0A401RPC3"/>
<feature type="domain" description="Platelet-derived growth factor (PDGF) family profile" evidence="13">
    <location>
        <begin position="13"/>
        <end position="109"/>
    </location>
</feature>
<accession>A0A401RPC3</accession>
<gene>
    <name evidence="14" type="ORF">chiPu_0018697</name>
</gene>
<evidence type="ECO:0000256" key="7">
    <source>
        <dbReference type="ARBA" id="ARBA00023030"/>
    </source>
</evidence>
<keyword evidence="10" id="KW-0497">Mitogen</keyword>
<keyword evidence="6" id="KW-0221">Differentiation</keyword>
<evidence type="ECO:0000256" key="2">
    <source>
        <dbReference type="ARBA" id="ARBA00006686"/>
    </source>
</evidence>
<dbReference type="GO" id="GO:0042056">
    <property type="term" value="F:chemoattractant activity"/>
    <property type="evidence" value="ECO:0007669"/>
    <property type="project" value="TreeGrafter"/>
</dbReference>